<dbReference type="InterPro" id="IPR013785">
    <property type="entry name" value="Aldolase_TIM"/>
</dbReference>
<dbReference type="InterPro" id="IPR005671">
    <property type="entry name" value="LeuA_bact_synth"/>
</dbReference>
<dbReference type="FunFam" id="3.20.20.70:FF:000010">
    <property type="entry name" value="2-isopropylmalate synthase"/>
    <property type="match status" value="1"/>
</dbReference>
<dbReference type="SUPFAM" id="SSF110921">
    <property type="entry name" value="2-isopropylmalate synthase LeuA, allosteric (dimerisation) domain"/>
    <property type="match status" value="1"/>
</dbReference>
<dbReference type="InterPro" id="IPR054691">
    <property type="entry name" value="LeuA/HCS_post-cat"/>
</dbReference>
<dbReference type="SMART" id="SM00917">
    <property type="entry name" value="LeuA_dimer"/>
    <property type="match status" value="1"/>
</dbReference>
<dbReference type="OrthoDB" id="2015253at2759"/>
<comment type="similarity">
    <text evidence="2">Belongs to the alpha-IPM synthase/homocitrate synthase family. LeuA type 1 subfamily.</text>
</comment>
<dbReference type="HAMAP" id="MF_01025">
    <property type="entry name" value="LeuA_type1"/>
    <property type="match status" value="1"/>
</dbReference>
<organism evidence="10 11">
    <name type="scientific">Apophysomyces ossiformis</name>
    <dbReference type="NCBI Taxonomy" id="679940"/>
    <lineage>
        <taxon>Eukaryota</taxon>
        <taxon>Fungi</taxon>
        <taxon>Fungi incertae sedis</taxon>
        <taxon>Mucoromycota</taxon>
        <taxon>Mucoromycotina</taxon>
        <taxon>Mucoromycetes</taxon>
        <taxon>Mucorales</taxon>
        <taxon>Mucorineae</taxon>
        <taxon>Mucoraceae</taxon>
        <taxon>Apophysomyces</taxon>
    </lineage>
</organism>
<sequence>MATDSTKQQQKLVIFDTSLRDGEQSPGVTLNTEEKIEIAKQLSRLGVDVLEAGFPVASVGDFEAVQRIAREVGPLMVGREKIGRPMTICGLARSTPNDIKRCAEAIAPAPCKRIHVFLATSDLHLKYKLKIDREECIKRAVAAVTLARSLVDEVEFSPEDAGRSDRAFLCQVLGKVIEAGATTLNIPDTVGYNTPEEYGALIKHLVENTPGAENVIFSTHCHNDLGLATANTLAGIQNGARQVEVTINGIGERAGNTAMEEVVMAIHTHPGTYPVYHTINTQMIYRTSQMVASLSGMMVQPNKAIVGRNAFLHESGIHQDGVLKNRQTYEIITPETVGVTDISLVLGKHSGRNAFRERCKELGFLDLAEEDFQKAFEDFKALCDKKKNVNDADILAILSNQIKVAATEAYFSLVSMQIVSGTDQTSTANVKLFDINAKTEKIDAAVGNNGPVEAIFRAIQRIVDREFRLTKFDISAVGEGSDALGKAEIQIMAVGDSQSEHEPRKQGKAAFGASIADTDIMTAAAKAYIAAINKQLAWEAGLAAGTARSFPEERKVDV</sequence>
<protein>
    <recommendedName>
        <fullName evidence="3">2-isopropylmalate synthase</fullName>
        <ecNumber evidence="3">2.3.3.13</ecNumber>
    </recommendedName>
</protein>
<dbReference type="FunFam" id="1.10.238.260:FF:000001">
    <property type="entry name" value="2-isopropylmalate synthase"/>
    <property type="match status" value="1"/>
</dbReference>
<dbReference type="InterPro" id="IPR013709">
    <property type="entry name" value="2-isopropylmalate_synth_dimer"/>
</dbReference>
<evidence type="ECO:0000313" key="10">
    <source>
        <dbReference type="EMBL" id="KAF7721964.1"/>
    </source>
</evidence>
<keyword evidence="6" id="KW-0808">Transferase</keyword>
<feature type="domain" description="Pyruvate carboxyltransferase" evidence="9">
    <location>
        <begin position="12"/>
        <end position="285"/>
    </location>
</feature>
<dbReference type="SUPFAM" id="SSF51569">
    <property type="entry name" value="Aldolase"/>
    <property type="match status" value="1"/>
</dbReference>
<gene>
    <name evidence="10" type="ORF">EC973_003902</name>
</gene>
<proteinExistence type="inferred from homology"/>
<dbReference type="Gene3D" id="3.20.20.70">
    <property type="entry name" value="Aldolase class I"/>
    <property type="match status" value="1"/>
</dbReference>
<dbReference type="Pfam" id="PF22617">
    <property type="entry name" value="HCS_D2"/>
    <property type="match status" value="1"/>
</dbReference>
<reference evidence="10" key="1">
    <citation type="submission" date="2020-01" db="EMBL/GenBank/DDBJ databases">
        <title>Genome Sequencing of Three Apophysomyces-Like Fungal Strains Confirms a Novel Fungal Genus in the Mucoromycota with divergent Burkholderia-like Endosymbiotic Bacteria.</title>
        <authorList>
            <person name="Stajich J.E."/>
            <person name="Macias A.M."/>
            <person name="Carter-House D."/>
            <person name="Lovett B."/>
            <person name="Kasson L.R."/>
            <person name="Berry K."/>
            <person name="Grigoriev I."/>
            <person name="Chang Y."/>
            <person name="Spatafora J."/>
            <person name="Kasson M.T."/>
        </authorList>
    </citation>
    <scope>NUCLEOTIDE SEQUENCE</scope>
    <source>
        <strain evidence="10">NRRL A-21654</strain>
    </source>
</reference>
<dbReference type="Gene3D" id="1.10.238.260">
    <property type="match status" value="1"/>
</dbReference>
<evidence type="ECO:0000259" key="9">
    <source>
        <dbReference type="PROSITE" id="PS50991"/>
    </source>
</evidence>
<dbReference type="Pfam" id="PF08502">
    <property type="entry name" value="LeuA_dimer"/>
    <property type="match status" value="1"/>
</dbReference>
<dbReference type="InterPro" id="IPR050073">
    <property type="entry name" value="2-IPM_HCS-like"/>
</dbReference>
<keyword evidence="8" id="KW-0100">Branched-chain amino acid biosynthesis</keyword>
<dbReference type="GO" id="GO:0010177">
    <property type="term" value="F:methylthioalkylmalate synthase activity"/>
    <property type="evidence" value="ECO:0007669"/>
    <property type="project" value="UniProtKB-ARBA"/>
</dbReference>
<dbReference type="PANTHER" id="PTHR10277">
    <property type="entry name" value="HOMOCITRATE SYNTHASE-RELATED"/>
    <property type="match status" value="1"/>
</dbReference>
<dbReference type="PANTHER" id="PTHR10277:SF9">
    <property type="entry name" value="2-ISOPROPYLMALATE SYNTHASE 1, CHLOROPLASTIC-RELATED"/>
    <property type="match status" value="1"/>
</dbReference>
<keyword evidence="4" id="KW-0432">Leucine biosynthesis</keyword>
<dbReference type="InterPro" id="IPR036230">
    <property type="entry name" value="LeuA_allosteric_dom_sf"/>
</dbReference>
<dbReference type="PROSITE" id="PS00816">
    <property type="entry name" value="AIPM_HOMOCIT_SYNTH_2"/>
    <property type="match status" value="1"/>
</dbReference>
<keyword evidence="7" id="KW-0479">Metal-binding</keyword>
<dbReference type="InterPro" id="IPR000891">
    <property type="entry name" value="PYR_CT"/>
</dbReference>
<evidence type="ECO:0000256" key="2">
    <source>
        <dbReference type="ARBA" id="ARBA00009396"/>
    </source>
</evidence>
<dbReference type="NCBIfam" id="TIGR00973">
    <property type="entry name" value="leuA_bact"/>
    <property type="match status" value="1"/>
</dbReference>
<name>A0A8H7BL73_9FUNG</name>
<dbReference type="Pfam" id="PF00682">
    <property type="entry name" value="HMGL-like"/>
    <property type="match status" value="1"/>
</dbReference>
<comment type="caution">
    <text evidence="10">The sequence shown here is derived from an EMBL/GenBank/DDBJ whole genome shotgun (WGS) entry which is preliminary data.</text>
</comment>
<dbReference type="NCBIfam" id="NF002086">
    <property type="entry name" value="PRK00915.1-3"/>
    <property type="match status" value="1"/>
</dbReference>
<dbReference type="Gene3D" id="3.30.160.270">
    <property type="match status" value="1"/>
</dbReference>
<keyword evidence="11" id="KW-1185">Reference proteome</keyword>
<dbReference type="GO" id="GO:0003852">
    <property type="term" value="F:2-isopropylmalate synthase activity"/>
    <property type="evidence" value="ECO:0007669"/>
    <property type="project" value="UniProtKB-EC"/>
</dbReference>
<evidence type="ECO:0000256" key="7">
    <source>
        <dbReference type="ARBA" id="ARBA00022723"/>
    </source>
</evidence>
<evidence type="ECO:0000256" key="1">
    <source>
        <dbReference type="ARBA" id="ARBA00004689"/>
    </source>
</evidence>
<dbReference type="InterPro" id="IPR002034">
    <property type="entry name" value="AIPM/Hcit_synth_CS"/>
</dbReference>
<dbReference type="GO" id="GO:0009098">
    <property type="term" value="P:L-leucine biosynthetic process"/>
    <property type="evidence" value="ECO:0007669"/>
    <property type="project" value="UniProtKB-UniPathway"/>
</dbReference>
<dbReference type="AlphaFoldDB" id="A0A8H7BL73"/>
<evidence type="ECO:0000256" key="4">
    <source>
        <dbReference type="ARBA" id="ARBA00022430"/>
    </source>
</evidence>
<accession>A0A8H7BL73</accession>
<dbReference type="UniPathway" id="UPA00048">
    <property type="reaction ID" value="UER00070"/>
</dbReference>
<dbReference type="PROSITE" id="PS50991">
    <property type="entry name" value="PYR_CT"/>
    <property type="match status" value="1"/>
</dbReference>
<dbReference type="PROSITE" id="PS00815">
    <property type="entry name" value="AIPM_HOMOCIT_SYNTH_1"/>
    <property type="match status" value="1"/>
</dbReference>
<evidence type="ECO:0000256" key="6">
    <source>
        <dbReference type="ARBA" id="ARBA00022679"/>
    </source>
</evidence>
<dbReference type="EC" id="2.3.3.13" evidence="3"/>
<evidence type="ECO:0000256" key="8">
    <source>
        <dbReference type="ARBA" id="ARBA00023304"/>
    </source>
</evidence>
<dbReference type="Proteomes" id="UP000605846">
    <property type="component" value="Unassembled WGS sequence"/>
</dbReference>
<evidence type="ECO:0000256" key="5">
    <source>
        <dbReference type="ARBA" id="ARBA00022605"/>
    </source>
</evidence>
<evidence type="ECO:0000313" key="11">
    <source>
        <dbReference type="Proteomes" id="UP000605846"/>
    </source>
</evidence>
<dbReference type="GO" id="GO:0046872">
    <property type="term" value="F:metal ion binding"/>
    <property type="evidence" value="ECO:0007669"/>
    <property type="project" value="UniProtKB-KW"/>
</dbReference>
<dbReference type="EMBL" id="JABAYA010000222">
    <property type="protein sequence ID" value="KAF7721964.1"/>
    <property type="molecule type" value="Genomic_DNA"/>
</dbReference>
<dbReference type="CDD" id="cd07940">
    <property type="entry name" value="DRE_TIM_IPMS"/>
    <property type="match status" value="1"/>
</dbReference>
<keyword evidence="5" id="KW-0028">Amino-acid biosynthesis</keyword>
<comment type="pathway">
    <text evidence="1">Amino-acid biosynthesis; L-leucine biosynthesis; L-leucine from 3-methyl-2-oxobutanoate: step 1/4.</text>
</comment>
<evidence type="ECO:0000256" key="3">
    <source>
        <dbReference type="ARBA" id="ARBA00012973"/>
    </source>
</evidence>